<evidence type="ECO:0000256" key="6">
    <source>
        <dbReference type="SAM" id="Phobius"/>
    </source>
</evidence>
<reference evidence="8" key="1">
    <citation type="journal article" date="2020" name="bioRxiv">
        <title>Comparative genomics of Chlamydomonas.</title>
        <authorList>
            <person name="Craig R.J."/>
            <person name="Hasan A.R."/>
            <person name="Ness R.W."/>
            <person name="Keightley P.D."/>
        </authorList>
    </citation>
    <scope>NUCLEOTIDE SEQUENCE</scope>
    <source>
        <strain evidence="8">CCAP 11/173</strain>
    </source>
</reference>
<gene>
    <name evidence="8" type="ORF">HYH02_003328</name>
</gene>
<protein>
    <recommendedName>
        <fullName evidence="7">DUF202 domain-containing protein</fullName>
    </recommendedName>
</protein>
<name>A0A836BAR6_9CHLO</name>
<keyword evidence="9" id="KW-1185">Reference proteome</keyword>
<feature type="transmembrane region" description="Helical" evidence="6">
    <location>
        <begin position="159"/>
        <end position="180"/>
    </location>
</feature>
<evidence type="ECO:0000256" key="1">
    <source>
        <dbReference type="ARBA" id="ARBA00004127"/>
    </source>
</evidence>
<dbReference type="EMBL" id="JAEHOD010000006">
    <property type="protein sequence ID" value="KAG2452304.1"/>
    <property type="molecule type" value="Genomic_DNA"/>
</dbReference>
<organism evidence="8 9">
    <name type="scientific">Chlamydomonas schloesseri</name>
    <dbReference type="NCBI Taxonomy" id="2026947"/>
    <lineage>
        <taxon>Eukaryota</taxon>
        <taxon>Viridiplantae</taxon>
        <taxon>Chlorophyta</taxon>
        <taxon>core chlorophytes</taxon>
        <taxon>Chlorophyceae</taxon>
        <taxon>CS clade</taxon>
        <taxon>Chlamydomonadales</taxon>
        <taxon>Chlamydomonadaceae</taxon>
        <taxon>Chlamydomonas</taxon>
    </lineage>
</organism>
<dbReference type="InterPro" id="IPR003807">
    <property type="entry name" value="DUF202"/>
</dbReference>
<dbReference type="AlphaFoldDB" id="A0A836BAR6"/>
<accession>A0A836BAR6</accession>
<comment type="caution">
    <text evidence="8">The sequence shown here is derived from an EMBL/GenBank/DDBJ whole genome shotgun (WGS) entry which is preliminary data.</text>
</comment>
<feature type="transmembrane region" description="Helical" evidence="6">
    <location>
        <begin position="201"/>
        <end position="226"/>
    </location>
</feature>
<evidence type="ECO:0000256" key="5">
    <source>
        <dbReference type="SAM" id="MobiDB-lite"/>
    </source>
</evidence>
<dbReference type="Proteomes" id="UP000613740">
    <property type="component" value="Unassembled WGS sequence"/>
</dbReference>
<evidence type="ECO:0000256" key="2">
    <source>
        <dbReference type="ARBA" id="ARBA00022692"/>
    </source>
</evidence>
<dbReference type="OrthoDB" id="10564307at2759"/>
<evidence type="ECO:0000256" key="3">
    <source>
        <dbReference type="ARBA" id="ARBA00022989"/>
    </source>
</evidence>
<proteinExistence type="predicted"/>
<evidence type="ECO:0000313" key="8">
    <source>
        <dbReference type="EMBL" id="KAG2452304.1"/>
    </source>
</evidence>
<keyword evidence="4 6" id="KW-0472">Membrane</keyword>
<evidence type="ECO:0000256" key="4">
    <source>
        <dbReference type="ARBA" id="ARBA00023136"/>
    </source>
</evidence>
<dbReference type="Pfam" id="PF02656">
    <property type="entry name" value="DUF202"/>
    <property type="match status" value="1"/>
</dbReference>
<evidence type="ECO:0000259" key="7">
    <source>
        <dbReference type="Pfam" id="PF02656"/>
    </source>
</evidence>
<keyword evidence="2 6" id="KW-0812">Transmembrane</keyword>
<feature type="domain" description="DUF202" evidence="7">
    <location>
        <begin position="49"/>
        <end position="183"/>
    </location>
</feature>
<evidence type="ECO:0000313" key="9">
    <source>
        <dbReference type="Proteomes" id="UP000613740"/>
    </source>
</evidence>
<comment type="subcellular location">
    <subcellularLocation>
        <location evidence="1">Endomembrane system</location>
        <topology evidence="1">Multi-pass membrane protein</topology>
    </subcellularLocation>
</comment>
<dbReference type="GO" id="GO:0012505">
    <property type="term" value="C:endomembrane system"/>
    <property type="evidence" value="ECO:0007669"/>
    <property type="project" value="UniProtKB-SubCell"/>
</dbReference>
<dbReference type="PANTHER" id="PTHR46140">
    <property type="entry name" value="VACUOLAR TRANSPORTER CHAPERONE 1-RELATED"/>
    <property type="match status" value="1"/>
</dbReference>
<feature type="region of interest" description="Disordered" evidence="5">
    <location>
        <begin position="1"/>
        <end position="22"/>
    </location>
</feature>
<sequence length="228" mass="22207">MAPLPELQPSQQGPRLQHAAAATAGASLATGASASSSGSGFNPANVDAKVYLANERTLLTWMRQAVLLGGLGAAACGLASYHHLRGSGGGSGSSGQGLGSGFGFGGGGDWGAAAASVNSRSSSINTGGGMPAAAAEDTAAAAGAAAHMGVSAQQVVSRLGGMALMLLGAGVAAAACRNYYLRVDMIRSGVGSDSARWDSKVLPRLLTGCLAAVMLAVFASSIQAAASR</sequence>
<dbReference type="PANTHER" id="PTHR46140:SF1">
    <property type="entry name" value="VACUOLAR TRANSPORTER CHAPERONE COMPLEX SUBUNIT 4-RELATED"/>
    <property type="match status" value="1"/>
</dbReference>
<keyword evidence="3 6" id="KW-1133">Transmembrane helix</keyword>
<dbReference type="InterPro" id="IPR051572">
    <property type="entry name" value="VTC_Complex_Subunit"/>
</dbReference>